<dbReference type="PANTHER" id="PTHR10663:SF388">
    <property type="entry name" value="GOLGI-SPECIFIC BREFELDIN A-RESISTANCE GUANINE NUCLEOTIDE EXCHANGE FACTOR 1"/>
    <property type="match status" value="1"/>
</dbReference>
<dbReference type="GO" id="GO:0012505">
    <property type="term" value="C:endomembrane system"/>
    <property type="evidence" value="ECO:0007669"/>
    <property type="project" value="UniProtKB-ARBA"/>
</dbReference>
<dbReference type="SMART" id="SM00222">
    <property type="entry name" value="Sec7"/>
    <property type="match status" value="1"/>
</dbReference>
<feature type="region of interest" description="Disordered" evidence="1">
    <location>
        <begin position="240"/>
        <end position="261"/>
    </location>
</feature>
<dbReference type="InterPro" id="IPR023394">
    <property type="entry name" value="Sec7_C_sf"/>
</dbReference>
<dbReference type="STRING" id="312017.I7MJ33"/>
<dbReference type="PROSITE" id="PS50190">
    <property type="entry name" value="SEC7"/>
    <property type="match status" value="1"/>
</dbReference>
<evidence type="ECO:0000313" key="3">
    <source>
        <dbReference type="EMBL" id="EAR95766.2"/>
    </source>
</evidence>
<proteinExistence type="predicted"/>
<dbReference type="eggNOG" id="KOG0929">
    <property type="taxonomic scope" value="Eukaryota"/>
</dbReference>
<reference evidence="4" key="1">
    <citation type="journal article" date="2006" name="PLoS Biol.">
        <title>Macronuclear genome sequence of the ciliate Tetrahymena thermophila, a model eukaryote.</title>
        <authorList>
            <person name="Eisen J.A."/>
            <person name="Coyne R.S."/>
            <person name="Wu M."/>
            <person name="Wu D."/>
            <person name="Thiagarajan M."/>
            <person name="Wortman J.R."/>
            <person name="Badger J.H."/>
            <person name="Ren Q."/>
            <person name="Amedeo P."/>
            <person name="Jones K.M."/>
            <person name="Tallon L.J."/>
            <person name="Delcher A.L."/>
            <person name="Salzberg S.L."/>
            <person name="Silva J.C."/>
            <person name="Haas B.J."/>
            <person name="Majoros W.H."/>
            <person name="Farzad M."/>
            <person name="Carlton J.M."/>
            <person name="Smith R.K. Jr."/>
            <person name="Garg J."/>
            <person name="Pearlman R.E."/>
            <person name="Karrer K.M."/>
            <person name="Sun L."/>
            <person name="Manning G."/>
            <person name="Elde N.C."/>
            <person name="Turkewitz A.P."/>
            <person name="Asai D.J."/>
            <person name="Wilkes D.E."/>
            <person name="Wang Y."/>
            <person name="Cai H."/>
            <person name="Collins K."/>
            <person name="Stewart B.A."/>
            <person name="Lee S.R."/>
            <person name="Wilamowska K."/>
            <person name="Weinberg Z."/>
            <person name="Ruzzo W.L."/>
            <person name="Wloga D."/>
            <person name="Gaertig J."/>
            <person name="Frankel J."/>
            <person name="Tsao C.-C."/>
            <person name="Gorovsky M.A."/>
            <person name="Keeling P.J."/>
            <person name="Waller R.F."/>
            <person name="Patron N.J."/>
            <person name="Cherry J.M."/>
            <person name="Stover N.A."/>
            <person name="Krieger C.J."/>
            <person name="del Toro C."/>
            <person name="Ryder H.F."/>
            <person name="Williamson S.C."/>
            <person name="Barbeau R.A."/>
            <person name="Hamilton E.P."/>
            <person name="Orias E."/>
        </authorList>
    </citation>
    <scope>NUCLEOTIDE SEQUENCE [LARGE SCALE GENOMIC DNA]</scope>
    <source>
        <strain evidence="4">SB210</strain>
    </source>
</reference>
<dbReference type="Pfam" id="PF01369">
    <property type="entry name" value="Sec7"/>
    <property type="match status" value="1"/>
</dbReference>
<dbReference type="OrthoDB" id="291736at2759"/>
<dbReference type="KEGG" id="tet:TTHERM_00275700"/>
<protein>
    <submittedName>
        <fullName evidence="3">Sec7 domain protein</fullName>
    </submittedName>
</protein>
<dbReference type="Proteomes" id="UP000009168">
    <property type="component" value="Unassembled WGS sequence"/>
</dbReference>
<evidence type="ECO:0000259" key="2">
    <source>
        <dbReference type="PROSITE" id="PS50190"/>
    </source>
</evidence>
<evidence type="ECO:0000313" key="4">
    <source>
        <dbReference type="Proteomes" id="UP000009168"/>
    </source>
</evidence>
<dbReference type="SUPFAM" id="SSF48425">
    <property type="entry name" value="Sec7 domain"/>
    <property type="match status" value="1"/>
</dbReference>
<dbReference type="GO" id="GO:0005085">
    <property type="term" value="F:guanyl-nucleotide exchange factor activity"/>
    <property type="evidence" value="ECO:0007669"/>
    <property type="project" value="InterPro"/>
</dbReference>
<dbReference type="GeneID" id="7822670"/>
<gene>
    <name evidence="3" type="ORF">TTHERM_00275700</name>
</gene>
<dbReference type="InterPro" id="IPR035999">
    <property type="entry name" value="Sec7_dom_sf"/>
</dbReference>
<dbReference type="Gene3D" id="1.10.220.20">
    <property type="match status" value="1"/>
</dbReference>
<keyword evidence="4" id="KW-1185">Reference proteome</keyword>
<name>I7MJ33_TETTS</name>
<dbReference type="RefSeq" id="XP_001016011.2">
    <property type="nucleotide sequence ID" value="XM_001016011.2"/>
</dbReference>
<dbReference type="AlphaFoldDB" id="I7MJ33"/>
<dbReference type="GO" id="GO:0005737">
    <property type="term" value="C:cytoplasm"/>
    <property type="evidence" value="ECO:0007669"/>
    <property type="project" value="UniProtKB-ARBA"/>
</dbReference>
<feature type="domain" description="SEC7" evidence="2">
    <location>
        <begin position="789"/>
        <end position="991"/>
    </location>
</feature>
<dbReference type="InParanoid" id="I7MJ33"/>
<sequence>MKNRDGQIAIDLVKDKKTREVFEKYATPYDLNLQQRNSLAYYENKQYNPYSHQNLQKRFIDGEDQYYCIQEQDDEYFYNPNQQIKQNYERNIPPPTINSIKNDQNQSNTFNNQSHNILEDSRVLNQYEIMIQQINQEEMFNKQQNLNDQQEVQNNFTFKNFFDQSLENYKEEEIEEQKYDQFIIKDSLYMNSPKFSTHQKYNNVTNITAHFSALKPTPLSLQKIQTPVEVGIIQNHKETNDEASQSIGQNIDSPTSTRKGKINEDMFFSPNPNNMNEFNSKADKVSNKMYIQKSHEIDYNEIEKYRMQSPIQRGRSQSQTSVLIQYQQSRLGSNTNTAIIDNEHEIMEPNMLSPRKHKYYLYFKSLKHRLAQEKSSVAIEVDTSQLVQNVGLVNFNSPTPNKTFQGFTYPQQSEGFTVVNEEFYSKDIESLKKLNTANRLPYQISEDESSPKERKIINFSECVGKQQKQLIQYQLRQKLNFDEDYDESNIVVDDIETNDIMKIQDSIKLKKIPGQNIQEQGYKQSKQQIKEYLQINQSIPFKLKNVYNTPCDPKKDLDFKMISNNQQIDQNQTDFITKSDKLIQQIPLMSHNSQNISNLNQQSQENKIFFQNNLQQQQFQLQQTQNEMIQNNQVINNSNNINNQQFSIANIIQQNNNQNQNESNQQYLQTVSPLLKRHSINGQLSGKKKIPLSPTPSTNSIFFVNRQVLSIRQLVLDEDMIESAYQFRSENQNSFLIQGANYEQSSALKRKKQPSISQNIMNSPQIEIQNNRKQSIISNRQKYMLEFSQNLLEIGISLFNSSPLCGLSFLILFDYIKPESEDIVKFLMQNPSTPVSAQQANSLEQTYLLKKSKQAITEILTDLSLQENCEILYYYSTFFSFSNSSFCSALRYFVQDLQLQNDPEQIDILLSCFAKKFFQQNQQQSSLFESSDSVHMLAFATFMLDIDIHFHKEHDLPKLIQEFQMNIQGINGGKNFSQDFINNIIENLLDKKITHIVSNKLIEKQKQHYVAVFNLLLHEKAQIFVSVFKQSAKTPHQKLQNIGGLNQPPEQELVLFILDNLAIVTNKNHTSNPLSHISIFSMLSLIISYKNQVLILKPAQIFNKSSIQVAKLDPQTQGFIVKQKQQLKFRVKGEEEGKLLDQKLRQLFSTNNSQNQGIRKN</sequence>
<accession>I7MJ33</accession>
<organism evidence="3 4">
    <name type="scientific">Tetrahymena thermophila (strain SB210)</name>
    <dbReference type="NCBI Taxonomy" id="312017"/>
    <lineage>
        <taxon>Eukaryota</taxon>
        <taxon>Sar</taxon>
        <taxon>Alveolata</taxon>
        <taxon>Ciliophora</taxon>
        <taxon>Intramacronucleata</taxon>
        <taxon>Oligohymenophorea</taxon>
        <taxon>Hymenostomatida</taxon>
        <taxon>Tetrahymenina</taxon>
        <taxon>Tetrahymenidae</taxon>
        <taxon>Tetrahymena</taxon>
    </lineage>
</organism>
<dbReference type="InterPro" id="IPR000904">
    <property type="entry name" value="Sec7_dom"/>
</dbReference>
<dbReference type="GO" id="GO:0032012">
    <property type="term" value="P:regulation of ARF protein signal transduction"/>
    <property type="evidence" value="ECO:0007669"/>
    <property type="project" value="InterPro"/>
</dbReference>
<evidence type="ECO:0000256" key="1">
    <source>
        <dbReference type="SAM" id="MobiDB-lite"/>
    </source>
</evidence>
<dbReference type="GO" id="GO:0016192">
    <property type="term" value="P:vesicle-mediated transport"/>
    <property type="evidence" value="ECO:0007669"/>
    <property type="project" value="UniProtKB-ARBA"/>
</dbReference>
<dbReference type="Gene3D" id="1.10.1000.11">
    <property type="entry name" value="Arf Nucleotide-binding Site Opener,domain 2"/>
    <property type="match status" value="1"/>
</dbReference>
<feature type="compositionally biased region" description="Polar residues" evidence="1">
    <location>
        <begin position="242"/>
        <end position="257"/>
    </location>
</feature>
<dbReference type="EMBL" id="GG662703">
    <property type="protein sequence ID" value="EAR95766.2"/>
    <property type="molecule type" value="Genomic_DNA"/>
</dbReference>
<dbReference type="PANTHER" id="PTHR10663">
    <property type="entry name" value="GUANYL-NUCLEOTIDE EXCHANGE FACTOR"/>
    <property type="match status" value="1"/>
</dbReference>